<dbReference type="Gene3D" id="3.30.450.20">
    <property type="entry name" value="PAS domain"/>
    <property type="match status" value="4"/>
</dbReference>
<dbReference type="SUPFAM" id="SSF103190">
    <property type="entry name" value="Sensory domain-like"/>
    <property type="match status" value="2"/>
</dbReference>
<keyword evidence="5 12" id="KW-0812">Transmembrane</keyword>
<dbReference type="AlphaFoldDB" id="A0A3B1A5Z5"/>
<evidence type="ECO:0000256" key="10">
    <source>
        <dbReference type="ARBA" id="ARBA00023012"/>
    </source>
</evidence>
<dbReference type="SMART" id="SM00388">
    <property type="entry name" value="HisKA"/>
    <property type="match status" value="1"/>
</dbReference>
<evidence type="ECO:0000256" key="5">
    <source>
        <dbReference type="ARBA" id="ARBA00022692"/>
    </source>
</evidence>
<dbReference type="SUPFAM" id="SSF55785">
    <property type="entry name" value="PYP-like sensor domain (PAS domain)"/>
    <property type="match status" value="2"/>
</dbReference>
<name>A0A3B1A5Z5_9ZZZZ</name>
<evidence type="ECO:0000256" key="2">
    <source>
        <dbReference type="ARBA" id="ARBA00022475"/>
    </source>
</evidence>
<dbReference type="PANTHER" id="PTHR43065:SF10">
    <property type="entry name" value="PEROXIDE STRESS-ACTIVATED HISTIDINE KINASE MAK3"/>
    <property type="match status" value="1"/>
</dbReference>
<evidence type="ECO:0000259" key="13">
    <source>
        <dbReference type="PROSITE" id="PS50109"/>
    </source>
</evidence>
<reference evidence="16" key="1">
    <citation type="submission" date="2018-06" db="EMBL/GenBank/DDBJ databases">
        <authorList>
            <person name="Zhirakovskaya E."/>
        </authorList>
    </citation>
    <scope>NUCLEOTIDE SEQUENCE</scope>
</reference>
<dbReference type="InterPro" id="IPR003594">
    <property type="entry name" value="HATPase_dom"/>
</dbReference>
<dbReference type="InterPro" id="IPR029151">
    <property type="entry name" value="Sensor-like_sf"/>
</dbReference>
<keyword evidence="6" id="KW-0547">Nucleotide-binding</keyword>
<keyword evidence="8" id="KW-0067">ATP-binding</keyword>
<dbReference type="Pfam" id="PF21623">
    <property type="entry name" value="HK_sensor_dom_bact"/>
    <property type="match status" value="1"/>
</dbReference>
<dbReference type="Gene3D" id="3.30.565.10">
    <property type="entry name" value="Histidine kinase-like ATPase, C-terminal domain"/>
    <property type="match status" value="1"/>
</dbReference>
<feature type="domain" description="Histidine kinase" evidence="13">
    <location>
        <begin position="621"/>
        <end position="841"/>
    </location>
</feature>
<evidence type="ECO:0000256" key="9">
    <source>
        <dbReference type="ARBA" id="ARBA00022989"/>
    </source>
</evidence>
<evidence type="ECO:0000256" key="1">
    <source>
        <dbReference type="ARBA" id="ARBA00004651"/>
    </source>
</evidence>
<feature type="transmembrane region" description="Helical" evidence="12">
    <location>
        <begin position="14"/>
        <end position="35"/>
    </location>
</feature>
<feature type="domain" description="PAC" evidence="15">
    <location>
        <begin position="427"/>
        <end position="479"/>
    </location>
</feature>
<evidence type="ECO:0000256" key="3">
    <source>
        <dbReference type="ARBA" id="ARBA00022553"/>
    </source>
</evidence>
<keyword evidence="3" id="KW-0597">Phosphoprotein</keyword>
<dbReference type="InterPro" id="IPR003661">
    <property type="entry name" value="HisK_dim/P_dom"/>
</dbReference>
<dbReference type="InterPro" id="IPR036097">
    <property type="entry name" value="HisK_dim/P_sf"/>
</dbReference>
<dbReference type="PROSITE" id="PS50109">
    <property type="entry name" value="HIS_KIN"/>
    <property type="match status" value="1"/>
</dbReference>
<dbReference type="InterPro" id="IPR000700">
    <property type="entry name" value="PAS-assoc_C"/>
</dbReference>
<evidence type="ECO:0000256" key="8">
    <source>
        <dbReference type="ARBA" id="ARBA00022840"/>
    </source>
</evidence>
<dbReference type="PROSITE" id="PS50112">
    <property type="entry name" value="PAS"/>
    <property type="match status" value="2"/>
</dbReference>
<dbReference type="EMBL" id="UOFR01000067">
    <property type="protein sequence ID" value="VAW99491.1"/>
    <property type="molecule type" value="Genomic_DNA"/>
</dbReference>
<organism evidence="16">
    <name type="scientific">hydrothermal vent metagenome</name>
    <dbReference type="NCBI Taxonomy" id="652676"/>
    <lineage>
        <taxon>unclassified sequences</taxon>
        <taxon>metagenomes</taxon>
        <taxon>ecological metagenomes</taxon>
    </lineage>
</organism>
<dbReference type="InterPro" id="IPR005467">
    <property type="entry name" value="His_kinase_dom"/>
</dbReference>
<dbReference type="SUPFAM" id="SSF47384">
    <property type="entry name" value="Homodimeric domain of signal transducing histidine kinase"/>
    <property type="match status" value="1"/>
</dbReference>
<keyword evidence="10" id="KW-0902">Two-component regulatory system</keyword>
<evidence type="ECO:0000259" key="14">
    <source>
        <dbReference type="PROSITE" id="PS50112"/>
    </source>
</evidence>
<dbReference type="SMART" id="SM00086">
    <property type="entry name" value="PAC"/>
    <property type="match status" value="2"/>
</dbReference>
<dbReference type="PRINTS" id="PR00344">
    <property type="entry name" value="BCTRLSENSOR"/>
</dbReference>
<accession>A0A3B1A5Z5</accession>
<keyword evidence="11" id="KW-0175">Coiled coil</keyword>
<dbReference type="GO" id="GO:0005886">
    <property type="term" value="C:plasma membrane"/>
    <property type="evidence" value="ECO:0007669"/>
    <property type="project" value="UniProtKB-SubCell"/>
</dbReference>
<evidence type="ECO:0000256" key="12">
    <source>
        <dbReference type="SAM" id="Phobius"/>
    </source>
</evidence>
<evidence type="ECO:0000256" key="11">
    <source>
        <dbReference type="SAM" id="Coils"/>
    </source>
</evidence>
<feature type="transmembrane region" description="Helical" evidence="12">
    <location>
        <begin position="316"/>
        <end position="336"/>
    </location>
</feature>
<keyword evidence="7" id="KW-0418">Kinase</keyword>
<keyword evidence="2" id="KW-1003">Cell membrane</keyword>
<proteinExistence type="predicted"/>
<keyword evidence="9 12" id="KW-1133">Transmembrane helix</keyword>
<feature type="domain" description="PAC" evidence="15">
    <location>
        <begin position="547"/>
        <end position="601"/>
    </location>
</feature>
<dbReference type="PANTHER" id="PTHR43065">
    <property type="entry name" value="SENSOR HISTIDINE KINASE"/>
    <property type="match status" value="1"/>
</dbReference>
<dbReference type="GO" id="GO:0005524">
    <property type="term" value="F:ATP binding"/>
    <property type="evidence" value="ECO:0007669"/>
    <property type="project" value="UniProtKB-KW"/>
</dbReference>
<dbReference type="Gene3D" id="1.10.287.130">
    <property type="match status" value="1"/>
</dbReference>
<sequence length="843" mass="95871">MSNALYSRDILKQYFQILVPLLGLLLLIATTHYYTHEELTDTDHKADAVLSVDLARETITAELNNVVSDLIFLSNINELRAVLANPSSPYLKNLERELLIFSRIKKRYDQIRYIAQDGQEIVRINYHNGEAVKVAKTTLMNKANDDFFKQALAIKPEQIHLSSLDRNVKQEAIETPHKPVIRFATPLINAQGQKRGILVFNILGNSLLPNFTPQATTNTDRIHLLNQEGYWLRSPYSDAPGLKFDRKRSFAISYPLAWQQISANLSGSFENSAGLFSYSTIYPVWPTAKPSKEIQSWKIVSLAPMALIKEYTISSLFFNNILFGAFALLIIIWSFVTAKIRVSHKKIKAQNEYEQRFRKTLESIQLAAISLDDKGKVQFCNNYLLKKIGFKHEDVINKEWIDNFIEEAEKEKMKEILANAMAGSLCSIHETKIKTRGGDTRLFSWNNTLSYDANDRVCGLTCIGEDITEQHHREEQLRILSRAVEQSPAPVILTNTDGVIEYVNSKFTELTGYTAAEAIGNNPSILKSGETNSEEYRDLWETIDSGKEWHGLFHNRRKNGELYWEYTTISPIRNPDGEITHFLAIKEDITEKRRLENEVKQRNRELAQAQALAVVGRMSSMIAHDLRNPLSSIKMGLQIFGKRVDKQHEQSWNEEAKELRQIALEQVRYMENILADLLQFSRPDALNSEWLSINKLLDLTVSTTEKNIKEHKAKVTTDYQAKLPMVYGDATKLRQVFSNLILNALQATENIERKPEIRIKTSMELLNSKMKVKVEFSDNGLGLDSEQADILFEPFYTTKAKGTGLGLAIVKRILDQHYGEISLASSPNGGACVVVILPTGPFH</sequence>
<dbReference type="InterPro" id="IPR036890">
    <property type="entry name" value="HATPase_C_sf"/>
</dbReference>
<dbReference type="InterPro" id="IPR004358">
    <property type="entry name" value="Sig_transdc_His_kin-like_C"/>
</dbReference>
<gene>
    <name evidence="16" type="ORF">MNBD_GAMMA21-1948</name>
</gene>
<dbReference type="Pfam" id="PF00512">
    <property type="entry name" value="HisKA"/>
    <property type="match status" value="1"/>
</dbReference>
<dbReference type="InterPro" id="IPR035965">
    <property type="entry name" value="PAS-like_dom_sf"/>
</dbReference>
<keyword evidence="4" id="KW-0808">Transferase</keyword>
<dbReference type="CDD" id="cd00130">
    <property type="entry name" value="PAS"/>
    <property type="match status" value="2"/>
</dbReference>
<comment type="subcellular location">
    <subcellularLocation>
        <location evidence="1">Cell membrane</location>
        <topology evidence="1">Multi-pass membrane protein</topology>
    </subcellularLocation>
</comment>
<evidence type="ECO:0000256" key="4">
    <source>
        <dbReference type="ARBA" id="ARBA00022679"/>
    </source>
</evidence>
<keyword evidence="12" id="KW-0472">Membrane</keyword>
<protein>
    <submittedName>
        <fullName evidence="16">Diguanylate cyclase/phosphodiesterase (GGDEF &amp; EAL domains) with PAS/PAC sensor(S)</fullName>
    </submittedName>
</protein>
<dbReference type="Pfam" id="PF02518">
    <property type="entry name" value="HATPase_c"/>
    <property type="match status" value="1"/>
</dbReference>
<dbReference type="SMART" id="SM00387">
    <property type="entry name" value="HATPase_c"/>
    <property type="match status" value="1"/>
</dbReference>
<dbReference type="PROSITE" id="PS50113">
    <property type="entry name" value="PAC"/>
    <property type="match status" value="2"/>
</dbReference>
<dbReference type="GO" id="GO:0000155">
    <property type="term" value="F:phosphorelay sensor kinase activity"/>
    <property type="evidence" value="ECO:0007669"/>
    <property type="project" value="InterPro"/>
</dbReference>
<feature type="domain" description="PAS" evidence="14">
    <location>
        <begin position="353"/>
        <end position="424"/>
    </location>
</feature>
<dbReference type="InterPro" id="IPR001610">
    <property type="entry name" value="PAC"/>
</dbReference>
<dbReference type="InterPro" id="IPR000014">
    <property type="entry name" value="PAS"/>
</dbReference>
<dbReference type="Pfam" id="PF00989">
    <property type="entry name" value="PAS"/>
    <property type="match status" value="2"/>
</dbReference>
<evidence type="ECO:0000313" key="16">
    <source>
        <dbReference type="EMBL" id="VAW99491.1"/>
    </source>
</evidence>
<dbReference type="CDD" id="cd00082">
    <property type="entry name" value="HisKA"/>
    <property type="match status" value="1"/>
</dbReference>
<dbReference type="SMART" id="SM00091">
    <property type="entry name" value="PAS"/>
    <property type="match status" value="2"/>
</dbReference>
<dbReference type="SUPFAM" id="SSF55874">
    <property type="entry name" value="ATPase domain of HSP90 chaperone/DNA topoisomerase II/histidine kinase"/>
    <property type="match status" value="1"/>
</dbReference>
<dbReference type="GO" id="GO:0006355">
    <property type="term" value="P:regulation of DNA-templated transcription"/>
    <property type="evidence" value="ECO:0007669"/>
    <property type="project" value="InterPro"/>
</dbReference>
<dbReference type="InterPro" id="IPR013767">
    <property type="entry name" value="PAS_fold"/>
</dbReference>
<evidence type="ECO:0000256" key="7">
    <source>
        <dbReference type="ARBA" id="ARBA00022777"/>
    </source>
</evidence>
<evidence type="ECO:0000256" key="6">
    <source>
        <dbReference type="ARBA" id="ARBA00022741"/>
    </source>
</evidence>
<dbReference type="NCBIfam" id="TIGR00229">
    <property type="entry name" value="sensory_box"/>
    <property type="match status" value="2"/>
</dbReference>
<feature type="coiled-coil region" evidence="11">
    <location>
        <begin position="585"/>
        <end position="612"/>
    </location>
</feature>
<evidence type="ECO:0000259" key="15">
    <source>
        <dbReference type="PROSITE" id="PS50113"/>
    </source>
</evidence>
<dbReference type="InterPro" id="IPR048760">
    <property type="entry name" value="VP0354-like_sensor_dom"/>
</dbReference>
<feature type="domain" description="PAS" evidence="14">
    <location>
        <begin position="476"/>
        <end position="522"/>
    </location>
</feature>